<gene>
    <name evidence="11 12" type="primary">rpoZ</name>
    <name evidence="12" type="ORF">GCM10008101_01590</name>
</gene>
<protein>
    <recommendedName>
        <fullName evidence="3 11">DNA-directed RNA polymerase subunit omega</fullName>
        <shortName evidence="11">RNAP omega subunit</shortName>
        <ecNumber evidence="2 11">2.7.7.6</ecNumber>
    </recommendedName>
    <alternativeName>
        <fullName evidence="9 11">RNA polymerase omega subunit</fullName>
    </alternativeName>
    <alternativeName>
        <fullName evidence="8 11">Transcriptase subunit omega</fullName>
    </alternativeName>
</protein>
<evidence type="ECO:0000256" key="5">
    <source>
        <dbReference type="ARBA" id="ARBA00022679"/>
    </source>
</evidence>
<dbReference type="InterPro" id="IPR036161">
    <property type="entry name" value="RPB6/omega-like_sf"/>
</dbReference>
<dbReference type="SUPFAM" id="SSF63562">
    <property type="entry name" value="RPB6/omega subunit-like"/>
    <property type="match status" value="1"/>
</dbReference>
<evidence type="ECO:0000256" key="9">
    <source>
        <dbReference type="ARBA" id="ARBA00030998"/>
    </source>
</evidence>
<dbReference type="InterPro" id="IPR006110">
    <property type="entry name" value="Pol_omega/Rpo6/RPB6"/>
</dbReference>
<dbReference type="EC" id="2.7.7.6" evidence="2 11"/>
<keyword evidence="13" id="KW-1185">Reference proteome</keyword>
<evidence type="ECO:0000256" key="4">
    <source>
        <dbReference type="ARBA" id="ARBA00022478"/>
    </source>
</evidence>
<comment type="subunit">
    <text evidence="11">The RNAP catalytic core consists of 2 alpha, 1 beta, 1 beta' and 1 omega subunit. When a sigma factor is associated with the core the holoenzyme is formed, which can initiate transcription.</text>
</comment>
<dbReference type="Gene3D" id="3.90.940.10">
    <property type="match status" value="1"/>
</dbReference>
<dbReference type="NCBIfam" id="TIGR00690">
    <property type="entry name" value="rpoZ"/>
    <property type="match status" value="1"/>
</dbReference>
<dbReference type="Proteomes" id="UP000643403">
    <property type="component" value="Unassembled WGS sequence"/>
</dbReference>
<comment type="catalytic activity">
    <reaction evidence="10 11">
        <text>RNA(n) + a ribonucleoside 5'-triphosphate = RNA(n+1) + diphosphate</text>
        <dbReference type="Rhea" id="RHEA:21248"/>
        <dbReference type="Rhea" id="RHEA-COMP:14527"/>
        <dbReference type="Rhea" id="RHEA-COMP:17342"/>
        <dbReference type="ChEBI" id="CHEBI:33019"/>
        <dbReference type="ChEBI" id="CHEBI:61557"/>
        <dbReference type="ChEBI" id="CHEBI:140395"/>
        <dbReference type="EC" id="2.7.7.6"/>
    </reaction>
</comment>
<keyword evidence="6 11" id="KW-0548">Nucleotidyltransferase</keyword>
<keyword evidence="4 11" id="KW-0240">DNA-directed RNA polymerase</keyword>
<evidence type="ECO:0000256" key="1">
    <source>
        <dbReference type="ARBA" id="ARBA00006711"/>
    </source>
</evidence>
<proteinExistence type="inferred from homology"/>
<evidence type="ECO:0000313" key="13">
    <source>
        <dbReference type="Proteomes" id="UP000643403"/>
    </source>
</evidence>
<dbReference type="EMBL" id="BMXY01000001">
    <property type="protein sequence ID" value="GGZ52208.1"/>
    <property type="molecule type" value="Genomic_DNA"/>
</dbReference>
<name>A0ABQ3BNE2_9GAMM</name>
<dbReference type="PANTHER" id="PTHR34476">
    <property type="entry name" value="DNA-DIRECTED RNA POLYMERASE SUBUNIT OMEGA"/>
    <property type="match status" value="1"/>
</dbReference>
<organism evidence="12 13">
    <name type="scientific">Cognatilysobacter xinjiangensis</name>
    <dbReference type="NCBI Taxonomy" id="546892"/>
    <lineage>
        <taxon>Bacteria</taxon>
        <taxon>Pseudomonadati</taxon>
        <taxon>Pseudomonadota</taxon>
        <taxon>Gammaproteobacteria</taxon>
        <taxon>Lysobacterales</taxon>
        <taxon>Lysobacteraceae</taxon>
        <taxon>Cognatilysobacter</taxon>
    </lineage>
</organism>
<dbReference type="SMART" id="SM01409">
    <property type="entry name" value="RNA_pol_Rpb6"/>
    <property type="match status" value="1"/>
</dbReference>
<keyword evidence="7 11" id="KW-0804">Transcription</keyword>
<dbReference type="GO" id="GO:0000428">
    <property type="term" value="C:DNA-directed RNA polymerase complex"/>
    <property type="evidence" value="ECO:0007669"/>
    <property type="project" value="UniProtKB-KW"/>
</dbReference>
<evidence type="ECO:0000313" key="12">
    <source>
        <dbReference type="EMBL" id="GGZ52208.1"/>
    </source>
</evidence>
<evidence type="ECO:0000256" key="3">
    <source>
        <dbReference type="ARBA" id="ARBA00013725"/>
    </source>
</evidence>
<comment type="function">
    <text evidence="11">Promotes RNA polymerase assembly. Latches the N- and C-terminal regions of the beta' subunit thereby facilitating its interaction with the beta and alpha subunits.</text>
</comment>
<comment type="caution">
    <text evidence="12">The sequence shown here is derived from an EMBL/GenBank/DDBJ whole genome shotgun (WGS) entry which is preliminary data.</text>
</comment>
<evidence type="ECO:0000256" key="11">
    <source>
        <dbReference type="HAMAP-Rule" id="MF_00366"/>
    </source>
</evidence>
<keyword evidence="5 11" id="KW-0808">Transferase</keyword>
<reference evidence="13" key="1">
    <citation type="journal article" date="2019" name="Int. J. Syst. Evol. Microbiol.">
        <title>The Global Catalogue of Microorganisms (GCM) 10K type strain sequencing project: providing services to taxonomists for standard genome sequencing and annotation.</title>
        <authorList>
            <consortium name="The Broad Institute Genomics Platform"/>
            <consortium name="The Broad Institute Genome Sequencing Center for Infectious Disease"/>
            <person name="Wu L."/>
            <person name="Ma J."/>
        </authorList>
    </citation>
    <scope>NUCLEOTIDE SEQUENCE [LARGE SCALE GENOMIC DNA]</scope>
    <source>
        <strain evidence="13">KCTC 22558</strain>
    </source>
</reference>
<dbReference type="HAMAP" id="MF_00366">
    <property type="entry name" value="RNApol_bact_RpoZ"/>
    <property type="match status" value="1"/>
</dbReference>
<evidence type="ECO:0000256" key="6">
    <source>
        <dbReference type="ARBA" id="ARBA00022695"/>
    </source>
</evidence>
<evidence type="ECO:0000256" key="10">
    <source>
        <dbReference type="ARBA" id="ARBA00048552"/>
    </source>
</evidence>
<dbReference type="Pfam" id="PF01192">
    <property type="entry name" value="RNA_pol_Rpb6"/>
    <property type="match status" value="1"/>
</dbReference>
<dbReference type="InterPro" id="IPR003716">
    <property type="entry name" value="DNA-dir_RNA_pol_omega"/>
</dbReference>
<accession>A0ABQ3BNE2</accession>
<dbReference type="PANTHER" id="PTHR34476:SF1">
    <property type="entry name" value="DNA-DIRECTED RNA POLYMERASE SUBUNIT OMEGA"/>
    <property type="match status" value="1"/>
</dbReference>
<evidence type="ECO:0000256" key="2">
    <source>
        <dbReference type="ARBA" id="ARBA00012418"/>
    </source>
</evidence>
<evidence type="ECO:0000256" key="7">
    <source>
        <dbReference type="ARBA" id="ARBA00023163"/>
    </source>
</evidence>
<sequence>MARRPAAGSPMARITVEDCLQVVDNRFELVMMASKRARQLAAGVDAQLDNDANDKPTVLALREIAARRIDNDYIDAVEKAERERKEREALEWAAAEVVADDDLSKGDD</sequence>
<evidence type="ECO:0000256" key="8">
    <source>
        <dbReference type="ARBA" id="ARBA00029924"/>
    </source>
</evidence>
<comment type="similarity">
    <text evidence="1 11">Belongs to the RNA polymerase subunit omega family.</text>
</comment>